<gene>
    <name evidence="5" type="ORF">J4E96_06565</name>
</gene>
<accession>A0A8A4ZF51</accession>
<dbReference type="EMBL" id="CP071868">
    <property type="protein sequence ID" value="QTE30622.1"/>
    <property type="molecule type" value="Genomic_DNA"/>
</dbReference>
<sequence length="226" mass="24239">MPDPAEPADARAADPADHYFTARPASPSERRPLRVRLAGRELELETARGVFSPDRLDLGTRVLLETVPAPPTSGDLLDLGCGWGPVALTLALTSPAARVWAVDVNERALDLVRRNADVLGLANVRAVTPDDVPADVALAALWSNPPIRVGKVALHEMLLRWLPRLAPGAQAHLVVQRNLGADSLQRWLAEQLGDAAEVTRVETEKGFRVLRVDQLGSTTAASAARA</sequence>
<dbReference type="SUPFAM" id="SSF53335">
    <property type="entry name" value="S-adenosyl-L-methionine-dependent methyltransferases"/>
    <property type="match status" value="1"/>
</dbReference>
<evidence type="ECO:0000313" key="5">
    <source>
        <dbReference type="EMBL" id="QTE30622.1"/>
    </source>
</evidence>
<dbReference type="Gene3D" id="3.40.50.150">
    <property type="entry name" value="Vaccinia Virus protein VP39"/>
    <property type="match status" value="1"/>
</dbReference>
<dbReference type="InterPro" id="IPR007848">
    <property type="entry name" value="Small_mtfrase_dom"/>
</dbReference>
<feature type="compositionally biased region" description="Basic and acidic residues" evidence="3">
    <location>
        <begin position="8"/>
        <end position="17"/>
    </location>
</feature>
<keyword evidence="6" id="KW-1185">Reference proteome</keyword>
<keyword evidence="2" id="KW-0808">Transferase</keyword>
<reference evidence="5" key="1">
    <citation type="submission" date="2021-03" db="EMBL/GenBank/DDBJ databases">
        <title>Pengzhenrongella sicca gen. nov., sp. nov., a new member of suborder Micrococcineae isolated from High-Arctic tundra soil.</title>
        <authorList>
            <person name="Peng F."/>
        </authorList>
    </citation>
    <scope>NUCLEOTIDE SEQUENCE</scope>
    <source>
        <strain evidence="5">LRZ-2</strain>
    </source>
</reference>
<dbReference type="RefSeq" id="WP_227424973.1">
    <property type="nucleotide sequence ID" value="NZ_CP071868.1"/>
</dbReference>
<dbReference type="Proteomes" id="UP000663937">
    <property type="component" value="Chromosome"/>
</dbReference>
<dbReference type="AlphaFoldDB" id="A0A8A4ZF51"/>
<dbReference type="PANTHER" id="PTHR47816">
    <property type="entry name" value="RIBOSOMAL RNA SMALL SUBUNIT METHYLTRANSFERASE C"/>
    <property type="match status" value="1"/>
</dbReference>
<dbReference type="GO" id="GO:0032259">
    <property type="term" value="P:methylation"/>
    <property type="evidence" value="ECO:0007669"/>
    <property type="project" value="UniProtKB-KW"/>
</dbReference>
<dbReference type="PANTHER" id="PTHR47816:SF4">
    <property type="entry name" value="RIBOSOMAL RNA SMALL SUBUNIT METHYLTRANSFERASE C"/>
    <property type="match status" value="1"/>
</dbReference>
<dbReference type="KEGG" id="psic:J4E96_06565"/>
<dbReference type="GO" id="GO:0008757">
    <property type="term" value="F:S-adenosylmethionine-dependent methyltransferase activity"/>
    <property type="evidence" value="ECO:0007669"/>
    <property type="project" value="InterPro"/>
</dbReference>
<dbReference type="InterPro" id="IPR046977">
    <property type="entry name" value="RsmC/RlmG"/>
</dbReference>
<feature type="domain" description="Methyltransferase small" evidence="4">
    <location>
        <begin position="42"/>
        <end position="210"/>
    </location>
</feature>
<dbReference type="InterPro" id="IPR029063">
    <property type="entry name" value="SAM-dependent_MTases_sf"/>
</dbReference>
<proteinExistence type="predicted"/>
<dbReference type="CDD" id="cd02440">
    <property type="entry name" value="AdoMet_MTases"/>
    <property type="match status" value="1"/>
</dbReference>
<evidence type="ECO:0000259" key="4">
    <source>
        <dbReference type="Pfam" id="PF05175"/>
    </source>
</evidence>
<evidence type="ECO:0000256" key="3">
    <source>
        <dbReference type="SAM" id="MobiDB-lite"/>
    </source>
</evidence>
<feature type="region of interest" description="Disordered" evidence="3">
    <location>
        <begin position="1"/>
        <end position="27"/>
    </location>
</feature>
<evidence type="ECO:0000256" key="2">
    <source>
        <dbReference type="ARBA" id="ARBA00022679"/>
    </source>
</evidence>
<name>A0A8A4ZF51_9MICO</name>
<organism evidence="5 6">
    <name type="scientific">Pengzhenrongella sicca</name>
    <dbReference type="NCBI Taxonomy" id="2819238"/>
    <lineage>
        <taxon>Bacteria</taxon>
        <taxon>Bacillati</taxon>
        <taxon>Actinomycetota</taxon>
        <taxon>Actinomycetes</taxon>
        <taxon>Micrococcales</taxon>
        <taxon>Pengzhenrongella</taxon>
    </lineage>
</organism>
<dbReference type="Pfam" id="PF05175">
    <property type="entry name" value="MTS"/>
    <property type="match status" value="1"/>
</dbReference>
<evidence type="ECO:0000256" key="1">
    <source>
        <dbReference type="ARBA" id="ARBA00022603"/>
    </source>
</evidence>
<keyword evidence="1 5" id="KW-0489">Methyltransferase</keyword>
<protein>
    <submittedName>
        <fullName evidence="5">Methyltransferase</fullName>
    </submittedName>
</protein>
<evidence type="ECO:0000313" key="6">
    <source>
        <dbReference type="Proteomes" id="UP000663937"/>
    </source>
</evidence>